<keyword evidence="2" id="KW-1185">Reference proteome</keyword>
<name>A0AAD6Y5F9_9AGAR</name>
<evidence type="ECO:0000313" key="1">
    <source>
        <dbReference type="EMBL" id="KAJ7202392.1"/>
    </source>
</evidence>
<organism evidence="1 2">
    <name type="scientific">Mycena pura</name>
    <dbReference type="NCBI Taxonomy" id="153505"/>
    <lineage>
        <taxon>Eukaryota</taxon>
        <taxon>Fungi</taxon>
        <taxon>Dikarya</taxon>
        <taxon>Basidiomycota</taxon>
        <taxon>Agaricomycotina</taxon>
        <taxon>Agaricomycetes</taxon>
        <taxon>Agaricomycetidae</taxon>
        <taxon>Agaricales</taxon>
        <taxon>Marasmiineae</taxon>
        <taxon>Mycenaceae</taxon>
        <taxon>Mycena</taxon>
    </lineage>
</organism>
<protein>
    <submittedName>
        <fullName evidence="1">Uncharacterized protein</fullName>
    </submittedName>
</protein>
<sequence length="141" mass="15864">MPPRSKSKSKWRLVLPKWSSRRNSFSDTDYYRTTKAEIYSPVSRAAAAESFDPLGLYWEDGAPMVSSTVPLACIYEGSEPDSDGGACEAAQERVEKRTAALWAVFDSLFRKRRRQKGAHAYVPAHVHARPNSMQSSSMLYN</sequence>
<dbReference type="AlphaFoldDB" id="A0AAD6Y5F9"/>
<accession>A0AAD6Y5F9</accession>
<gene>
    <name evidence="1" type="ORF">GGX14DRAFT_570885</name>
</gene>
<reference evidence="1" key="1">
    <citation type="submission" date="2023-03" db="EMBL/GenBank/DDBJ databases">
        <title>Massive genome expansion in bonnet fungi (Mycena s.s.) driven by repeated elements and novel gene families across ecological guilds.</title>
        <authorList>
            <consortium name="Lawrence Berkeley National Laboratory"/>
            <person name="Harder C.B."/>
            <person name="Miyauchi S."/>
            <person name="Viragh M."/>
            <person name="Kuo A."/>
            <person name="Thoen E."/>
            <person name="Andreopoulos B."/>
            <person name="Lu D."/>
            <person name="Skrede I."/>
            <person name="Drula E."/>
            <person name="Henrissat B."/>
            <person name="Morin E."/>
            <person name="Kohler A."/>
            <person name="Barry K."/>
            <person name="LaButti K."/>
            <person name="Morin E."/>
            <person name="Salamov A."/>
            <person name="Lipzen A."/>
            <person name="Mereny Z."/>
            <person name="Hegedus B."/>
            <person name="Baldrian P."/>
            <person name="Stursova M."/>
            <person name="Weitz H."/>
            <person name="Taylor A."/>
            <person name="Grigoriev I.V."/>
            <person name="Nagy L.G."/>
            <person name="Martin F."/>
            <person name="Kauserud H."/>
        </authorList>
    </citation>
    <scope>NUCLEOTIDE SEQUENCE</scope>
    <source>
        <strain evidence="1">9144</strain>
    </source>
</reference>
<proteinExistence type="predicted"/>
<comment type="caution">
    <text evidence="1">The sequence shown here is derived from an EMBL/GenBank/DDBJ whole genome shotgun (WGS) entry which is preliminary data.</text>
</comment>
<evidence type="ECO:0000313" key="2">
    <source>
        <dbReference type="Proteomes" id="UP001219525"/>
    </source>
</evidence>
<dbReference type="Proteomes" id="UP001219525">
    <property type="component" value="Unassembled WGS sequence"/>
</dbReference>
<dbReference type="EMBL" id="JARJCW010000055">
    <property type="protein sequence ID" value="KAJ7202392.1"/>
    <property type="molecule type" value="Genomic_DNA"/>
</dbReference>